<protein>
    <recommendedName>
        <fullName evidence="4">Bacterial type II secretion system protein E domain-containing protein</fullName>
    </recommendedName>
</protein>
<dbReference type="Proteomes" id="UP000176645">
    <property type="component" value="Unassembled WGS sequence"/>
</dbReference>
<dbReference type="Gene3D" id="3.30.450.90">
    <property type="match status" value="1"/>
</dbReference>
<accession>A0A1G1WL71</accession>
<dbReference type="PROSITE" id="PS00662">
    <property type="entry name" value="T2SP_E"/>
    <property type="match status" value="1"/>
</dbReference>
<keyword evidence="3" id="KW-0067">ATP-binding</keyword>
<dbReference type="InterPro" id="IPR027417">
    <property type="entry name" value="P-loop_NTPase"/>
</dbReference>
<dbReference type="AlphaFoldDB" id="A0A1G1WL71"/>
<dbReference type="Gene3D" id="3.30.300.160">
    <property type="entry name" value="Type II secretion system, protein E, N-terminal domain"/>
    <property type="match status" value="1"/>
</dbReference>
<proteinExistence type="inferred from homology"/>
<comment type="caution">
    <text evidence="5">The sequence shown here is derived from an EMBL/GenBank/DDBJ whole genome shotgun (WGS) entry which is preliminary data.</text>
</comment>
<evidence type="ECO:0000259" key="4">
    <source>
        <dbReference type="PROSITE" id="PS00662"/>
    </source>
</evidence>
<evidence type="ECO:0000313" key="6">
    <source>
        <dbReference type="Proteomes" id="UP000176645"/>
    </source>
</evidence>
<comment type="similarity">
    <text evidence="1">Belongs to the GSP E family.</text>
</comment>
<keyword evidence="2" id="KW-0547">Nucleotide-binding</keyword>
<evidence type="ECO:0000256" key="2">
    <source>
        <dbReference type="ARBA" id="ARBA00022741"/>
    </source>
</evidence>
<dbReference type="GO" id="GO:0005886">
    <property type="term" value="C:plasma membrane"/>
    <property type="evidence" value="ECO:0007669"/>
    <property type="project" value="TreeGrafter"/>
</dbReference>
<evidence type="ECO:0000256" key="1">
    <source>
        <dbReference type="ARBA" id="ARBA00006611"/>
    </source>
</evidence>
<dbReference type="EMBL" id="MHCU01000001">
    <property type="protein sequence ID" value="OGY28433.1"/>
    <property type="molecule type" value="Genomic_DNA"/>
</dbReference>
<gene>
    <name evidence="5" type="ORF">A2Z42_00600</name>
</gene>
<evidence type="ECO:0000313" key="5">
    <source>
        <dbReference type="EMBL" id="OGY28433.1"/>
    </source>
</evidence>
<name>A0A1G1WL71_9BACT</name>
<reference evidence="5 6" key="1">
    <citation type="journal article" date="2016" name="Nat. Commun.">
        <title>Thousands of microbial genomes shed light on interconnected biogeochemical processes in an aquifer system.</title>
        <authorList>
            <person name="Anantharaman K."/>
            <person name="Brown C.T."/>
            <person name="Hug L.A."/>
            <person name="Sharon I."/>
            <person name="Castelle C.J."/>
            <person name="Probst A.J."/>
            <person name="Thomas B.C."/>
            <person name="Singh A."/>
            <person name="Wilkins M.J."/>
            <person name="Karaoz U."/>
            <person name="Brodie E.L."/>
            <person name="Williams K.H."/>
            <person name="Hubbard S.S."/>
            <person name="Banfield J.F."/>
        </authorList>
    </citation>
    <scope>NUCLEOTIDE SEQUENCE [LARGE SCALE GENOMIC DNA]</scope>
</reference>
<dbReference type="InterPro" id="IPR037257">
    <property type="entry name" value="T2SS_E_N_sf"/>
</dbReference>
<dbReference type="PANTHER" id="PTHR30258:SF3">
    <property type="entry name" value="SLL1921 PROTEIN"/>
    <property type="match status" value="1"/>
</dbReference>
<dbReference type="SUPFAM" id="SSF52540">
    <property type="entry name" value="P-loop containing nucleoside triphosphate hydrolases"/>
    <property type="match status" value="1"/>
</dbReference>
<dbReference type="InterPro" id="IPR007831">
    <property type="entry name" value="T2SS_GspE_N"/>
</dbReference>
<dbReference type="PANTHER" id="PTHR30258">
    <property type="entry name" value="TYPE II SECRETION SYSTEM PROTEIN GSPE-RELATED"/>
    <property type="match status" value="1"/>
</dbReference>
<sequence>MKLNDETIKEAIIKSGFVTEQEVKETEKIAHDQNRSTIDVLIERGVIIERFLGQVLAEYLGFPYADLKNRTIPENLLKLITEKIASDKRTIPFDQKNGTLLVAMEDPKDIETIEFIKKKTGLLVEPYYTLPQILNDALDQYRKNIKVDFEKSLFENINVAAKLTTLSAKDVPVVKILDTLLEYAASERASDIHIENVGDRVVVRFRVDGKLRDVLDLPSKLQSGLITRIKILSSLRTDEHRIPQDGRFRFKHRDDEISVRVSILPTYHGEDAVLRLLSAAARPKTLEGLGLIGKNLEIVKRELARPRGLILATGPTGSGKTTTLYNILTLLNTSDVNINTIEDPIEYGLPRVNQIQVNPPAGLTFANGLRSILRHDPDIILVGEIRDKETAEIAVHAALTGHLVLSSLHTNGAIGAIPRLLDLGVQPYLIGSSLSLVIAQRLVAKNDKNCIVSEPIGKEIALSLKKEFGDKVPTGFTKNPIQYKGKGCSVCNNEGFVGRIGIFEVLSLSEGIKELIFAKASINQIEKQAKIEGFKTMIEDGLDKVGAGLTTLEEVLRAVGE</sequence>
<organism evidence="5 6">
    <name type="scientific">Candidatus Woykebacteria bacterium RBG_19FT_COMBO_43_10</name>
    <dbReference type="NCBI Taxonomy" id="1802598"/>
    <lineage>
        <taxon>Bacteria</taxon>
        <taxon>Candidatus Woykeibacteriota</taxon>
    </lineage>
</organism>
<dbReference type="GO" id="GO:0016887">
    <property type="term" value="F:ATP hydrolysis activity"/>
    <property type="evidence" value="ECO:0007669"/>
    <property type="project" value="TreeGrafter"/>
</dbReference>
<dbReference type="Gene3D" id="3.40.50.300">
    <property type="entry name" value="P-loop containing nucleotide triphosphate hydrolases"/>
    <property type="match status" value="1"/>
</dbReference>
<dbReference type="Pfam" id="PF00437">
    <property type="entry name" value="T2SSE"/>
    <property type="match status" value="1"/>
</dbReference>
<dbReference type="InterPro" id="IPR001482">
    <property type="entry name" value="T2SS/T4SS_dom"/>
</dbReference>
<feature type="domain" description="Bacterial type II secretion system protein E" evidence="4">
    <location>
        <begin position="373"/>
        <end position="387"/>
    </location>
</feature>
<dbReference type="GO" id="GO:0005524">
    <property type="term" value="F:ATP binding"/>
    <property type="evidence" value="ECO:0007669"/>
    <property type="project" value="UniProtKB-KW"/>
</dbReference>
<dbReference type="CDD" id="cd01129">
    <property type="entry name" value="PulE-GspE-like"/>
    <property type="match status" value="1"/>
</dbReference>
<evidence type="ECO:0000256" key="3">
    <source>
        <dbReference type="ARBA" id="ARBA00022840"/>
    </source>
</evidence>
<dbReference type="SUPFAM" id="SSF160246">
    <property type="entry name" value="EspE N-terminal domain-like"/>
    <property type="match status" value="1"/>
</dbReference>
<dbReference type="Pfam" id="PF05157">
    <property type="entry name" value="MshEN"/>
    <property type="match status" value="1"/>
</dbReference>